<keyword evidence="2" id="KW-1185">Reference proteome</keyword>
<reference evidence="1" key="1">
    <citation type="submission" date="2022-11" db="EMBL/GenBank/DDBJ databases">
        <authorList>
            <person name="Morgan W.R."/>
            <person name="Tartar A."/>
        </authorList>
    </citation>
    <scope>NUCLEOTIDE SEQUENCE</scope>
    <source>
        <strain evidence="1">ARSEF 373</strain>
    </source>
</reference>
<gene>
    <name evidence="1" type="ORF">N0F65_001466</name>
</gene>
<dbReference type="AlphaFoldDB" id="A0AAV2YIY8"/>
<reference evidence="1" key="2">
    <citation type="journal article" date="2023" name="Microbiol Resour">
        <title>Decontamination and Annotation of the Draft Genome Sequence of the Oomycete Lagenidium giganteum ARSEF 373.</title>
        <authorList>
            <person name="Morgan W.R."/>
            <person name="Tartar A."/>
        </authorList>
    </citation>
    <scope>NUCLEOTIDE SEQUENCE</scope>
    <source>
        <strain evidence="1">ARSEF 373</strain>
    </source>
</reference>
<comment type="caution">
    <text evidence="1">The sequence shown here is derived from an EMBL/GenBank/DDBJ whole genome shotgun (WGS) entry which is preliminary data.</text>
</comment>
<proteinExistence type="predicted"/>
<accession>A0AAV2YIY8</accession>
<sequence length="80" mass="9063">MSNASFVDGDLREYNVMWDTDKNRATLVDFDWSGRDEIAAHPPFMSGEIVWPEGAESGKPLRVAHDAYWLKLLSSCLQCD</sequence>
<protein>
    <recommendedName>
        <fullName evidence="3">Aminoglycoside phosphotransferase domain-containing protein</fullName>
    </recommendedName>
</protein>
<evidence type="ECO:0000313" key="2">
    <source>
        <dbReference type="Proteomes" id="UP001146120"/>
    </source>
</evidence>
<dbReference type="Proteomes" id="UP001146120">
    <property type="component" value="Unassembled WGS sequence"/>
</dbReference>
<evidence type="ECO:0000313" key="1">
    <source>
        <dbReference type="EMBL" id="DAZ94035.1"/>
    </source>
</evidence>
<name>A0AAV2YIY8_9STRA</name>
<evidence type="ECO:0008006" key="3">
    <source>
        <dbReference type="Google" id="ProtNLM"/>
    </source>
</evidence>
<dbReference type="EMBL" id="DAKRPA010000274">
    <property type="protein sequence ID" value="DAZ94035.1"/>
    <property type="molecule type" value="Genomic_DNA"/>
</dbReference>
<organism evidence="1 2">
    <name type="scientific">Lagenidium giganteum</name>
    <dbReference type="NCBI Taxonomy" id="4803"/>
    <lineage>
        <taxon>Eukaryota</taxon>
        <taxon>Sar</taxon>
        <taxon>Stramenopiles</taxon>
        <taxon>Oomycota</taxon>
        <taxon>Peronosporomycetes</taxon>
        <taxon>Pythiales</taxon>
        <taxon>Pythiaceae</taxon>
    </lineage>
</organism>